<comment type="caution">
    <text evidence="1">The sequence shown here is derived from an EMBL/GenBank/DDBJ whole genome shotgun (WGS) entry which is preliminary data.</text>
</comment>
<dbReference type="EMBL" id="JBHTFQ010000003">
    <property type="protein sequence ID" value="MFC7703781.1"/>
    <property type="molecule type" value="Genomic_DNA"/>
</dbReference>
<name>A0ABW2UJR8_9RHOB</name>
<organism evidence="1 2">
    <name type="scientific">Plastorhodobacter daqingensis</name>
    <dbReference type="NCBI Taxonomy" id="1387281"/>
    <lineage>
        <taxon>Bacteria</taxon>
        <taxon>Pseudomonadati</taxon>
        <taxon>Pseudomonadota</taxon>
        <taxon>Alphaproteobacteria</taxon>
        <taxon>Rhodobacterales</taxon>
        <taxon>Paracoccaceae</taxon>
        <taxon>Plastorhodobacter</taxon>
    </lineage>
</organism>
<dbReference type="RefSeq" id="WP_377400785.1">
    <property type="nucleotide sequence ID" value="NZ_JBHTFQ010000003.1"/>
</dbReference>
<gene>
    <name evidence="1" type="ORF">ACFQXB_06205</name>
</gene>
<evidence type="ECO:0000313" key="2">
    <source>
        <dbReference type="Proteomes" id="UP001596516"/>
    </source>
</evidence>
<dbReference type="Proteomes" id="UP001596516">
    <property type="component" value="Unassembled WGS sequence"/>
</dbReference>
<accession>A0ABW2UJR8</accession>
<proteinExistence type="predicted"/>
<evidence type="ECO:0000313" key="1">
    <source>
        <dbReference type="EMBL" id="MFC7703781.1"/>
    </source>
</evidence>
<sequence>MVTRRKINEKILREAESKPGISYQIFDTEVTGFAARVHPKQSLHQF</sequence>
<reference evidence="2" key="1">
    <citation type="journal article" date="2019" name="Int. J. Syst. Evol. Microbiol.">
        <title>The Global Catalogue of Microorganisms (GCM) 10K type strain sequencing project: providing services to taxonomists for standard genome sequencing and annotation.</title>
        <authorList>
            <consortium name="The Broad Institute Genomics Platform"/>
            <consortium name="The Broad Institute Genome Sequencing Center for Infectious Disease"/>
            <person name="Wu L."/>
            <person name="Ma J."/>
        </authorList>
    </citation>
    <scope>NUCLEOTIDE SEQUENCE [LARGE SCALE GENOMIC DNA]</scope>
    <source>
        <strain evidence="2">CGMCC 1.12750</strain>
    </source>
</reference>
<keyword evidence="2" id="KW-1185">Reference proteome</keyword>
<protein>
    <submittedName>
        <fullName evidence="1">Uncharacterized protein</fullName>
    </submittedName>
</protein>